<feature type="region of interest" description="Disordered" evidence="1">
    <location>
        <begin position="13"/>
        <end position="37"/>
    </location>
</feature>
<gene>
    <name evidence="2" type="ORF">B0A55_03534</name>
</gene>
<reference evidence="2 3" key="1">
    <citation type="submission" date="2017-03" db="EMBL/GenBank/DDBJ databases">
        <title>Genomes of endolithic fungi from Antarctica.</title>
        <authorList>
            <person name="Coleine C."/>
            <person name="Masonjones S."/>
            <person name="Stajich J.E."/>
        </authorList>
    </citation>
    <scope>NUCLEOTIDE SEQUENCE [LARGE SCALE GENOMIC DNA]</scope>
    <source>
        <strain evidence="2 3">CCFEE 5184</strain>
    </source>
</reference>
<sequence length="294" mass="31088">MAGSRELKNLAIDGTAALSGGAIPNRSTGNSYRWKGGARYENAGSAQDLAWAAEAARTSNRSTATSAPPPEDDDDDDDEMEDSVVEAADSPASVPDEVGDVEMTDAEEAEQPGPGNAGDADIAAAGVEGDSDDEENSDDKDGHDEDNDDQDDDDEEDAAPKCNDPSSGNGVTVHGEAELCEGGYHGTRALYNCEADRNSVFATASKEQQEVAEHGAADPLCRKCGDDPLALDVARECRCLTKPLCGQCLLGTLDDLVDYSKSVDLEICHFCQAELDGSEKMTMCLICRGLKVRW</sequence>
<name>A0A4U0XHK5_9PEZI</name>
<evidence type="ECO:0000313" key="2">
    <source>
        <dbReference type="EMBL" id="TKA75546.1"/>
    </source>
</evidence>
<accession>A0A4U0XHK5</accession>
<feature type="compositionally biased region" description="Acidic residues" evidence="1">
    <location>
        <begin position="70"/>
        <end position="84"/>
    </location>
</feature>
<feature type="region of interest" description="Disordered" evidence="1">
    <location>
        <begin position="51"/>
        <end position="174"/>
    </location>
</feature>
<evidence type="ECO:0000256" key="1">
    <source>
        <dbReference type="SAM" id="MobiDB-lite"/>
    </source>
</evidence>
<keyword evidence="3" id="KW-1185">Reference proteome</keyword>
<proteinExistence type="predicted"/>
<organism evidence="2 3">
    <name type="scientific">Friedmanniomyces simplex</name>
    <dbReference type="NCBI Taxonomy" id="329884"/>
    <lineage>
        <taxon>Eukaryota</taxon>
        <taxon>Fungi</taxon>
        <taxon>Dikarya</taxon>
        <taxon>Ascomycota</taxon>
        <taxon>Pezizomycotina</taxon>
        <taxon>Dothideomycetes</taxon>
        <taxon>Dothideomycetidae</taxon>
        <taxon>Mycosphaerellales</taxon>
        <taxon>Teratosphaeriaceae</taxon>
        <taxon>Friedmanniomyces</taxon>
    </lineage>
</organism>
<dbReference type="OrthoDB" id="3869051at2759"/>
<comment type="caution">
    <text evidence="2">The sequence shown here is derived from an EMBL/GenBank/DDBJ whole genome shotgun (WGS) entry which is preliminary data.</text>
</comment>
<dbReference type="Proteomes" id="UP000309340">
    <property type="component" value="Unassembled WGS sequence"/>
</dbReference>
<feature type="compositionally biased region" description="Acidic residues" evidence="1">
    <location>
        <begin position="97"/>
        <end position="110"/>
    </location>
</feature>
<evidence type="ECO:0000313" key="3">
    <source>
        <dbReference type="Proteomes" id="UP000309340"/>
    </source>
</evidence>
<dbReference type="EMBL" id="NAJQ01000190">
    <property type="protein sequence ID" value="TKA75546.1"/>
    <property type="molecule type" value="Genomic_DNA"/>
</dbReference>
<feature type="compositionally biased region" description="Acidic residues" evidence="1">
    <location>
        <begin position="129"/>
        <end position="157"/>
    </location>
</feature>
<dbReference type="AlphaFoldDB" id="A0A4U0XHK5"/>
<protein>
    <submittedName>
        <fullName evidence="2">Uncharacterized protein</fullName>
    </submittedName>
</protein>
<feature type="compositionally biased region" description="Polar residues" evidence="1">
    <location>
        <begin position="57"/>
        <end position="66"/>
    </location>
</feature>
<feature type="compositionally biased region" description="Low complexity" evidence="1">
    <location>
        <begin position="113"/>
        <end position="128"/>
    </location>
</feature>